<dbReference type="Proteomes" id="UP000612808">
    <property type="component" value="Unassembled WGS sequence"/>
</dbReference>
<feature type="transmembrane region" description="Helical" evidence="2">
    <location>
        <begin position="49"/>
        <end position="67"/>
    </location>
</feature>
<protein>
    <submittedName>
        <fullName evidence="3">Uncharacterized protein</fullName>
    </submittedName>
</protein>
<reference evidence="3" key="1">
    <citation type="submission" date="2021-01" db="EMBL/GenBank/DDBJ databases">
        <title>Whole genome shotgun sequence of Actinocatenispora rupis NBRC 107355.</title>
        <authorList>
            <person name="Komaki H."/>
            <person name="Tamura T."/>
        </authorList>
    </citation>
    <scope>NUCLEOTIDE SEQUENCE</scope>
    <source>
        <strain evidence="3">NBRC 107355</strain>
    </source>
</reference>
<dbReference type="AlphaFoldDB" id="A0A8J3JCW6"/>
<name>A0A8J3JCW6_9ACTN</name>
<accession>A0A8J3JCW6</accession>
<feature type="transmembrane region" description="Helical" evidence="2">
    <location>
        <begin position="73"/>
        <end position="95"/>
    </location>
</feature>
<keyword evidence="2" id="KW-0812">Transmembrane</keyword>
<organism evidence="3 4">
    <name type="scientific">Actinocatenispora rupis</name>
    <dbReference type="NCBI Taxonomy" id="519421"/>
    <lineage>
        <taxon>Bacteria</taxon>
        <taxon>Bacillati</taxon>
        <taxon>Actinomycetota</taxon>
        <taxon>Actinomycetes</taxon>
        <taxon>Micromonosporales</taxon>
        <taxon>Micromonosporaceae</taxon>
        <taxon>Actinocatenispora</taxon>
    </lineage>
</organism>
<proteinExistence type="predicted"/>
<keyword evidence="2" id="KW-0472">Membrane</keyword>
<evidence type="ECO:0000256" key="1">
    <source>
        <dbReference type="SAM" id="MobiDB-lite"/>
    </source>
</evidence>
<feature type="compositionally biased region" description="Low complexity" evidence="1">
    <location>
        <begin position="206"/>
        <end position="216"/>
    </location>
</feature>
<keyword evidence="2" id="KW-1133">Transmembrane helix</keyword>
<evidence type="ECO:0000313" key="3">
    <source>
        <dbReference type="EMBL" id="GID13663.1"/>
    </source>
</evidence>
<comment type="caution">
    <text evidence="3">The sequence shown here is derived from an EMBL/GenBank/DDBJ whole genome shotgun (WGS) entry which is preliminary data.</text>
</comment>
<sequence length="216" mass="22623">MNHTATLAVGTISEGGIRAVGVFYIIAGLICAGLAILAFVRKSGSGRTVFTGIVGVVGLIYGLYLELGDPDSVFISFYIFILPIIAIINGIVALVKGKNSTGPAQATPYAAPQPYGQPGQPQQQFGAPQYGAPQGQPAQYGAQPQQQYGGQQGQPAQYGAQPQQQYGQPQQGQQYGQPAQQGQPTQPPAAPSYGQQQAPPPPPPQQTNQPLWPGQQ</sequence>
<dbReference type="EMBL" id="BOMB01000025">
    <property type="protein sequence ID" value="GID13663.1"/>
    <property type="molecule type" value="Genomic_DNA"/>
</dbReference>
<dbReference type="RefSeq" id="WP_203660892.1">
    <property type="nucleotide sequence ID" value="NZ_BAAAZM010000015.1"/>
</dbReference>
<gene>
    <name evidence="3" type="ORF">Aru02nite_45520</name>
</gene>
<evidence type="ECO:0000313" key="4">
    <source>
        <dbReference type="Proteomes" id="UP000612808"/>
    </source>
</evidence>
<keyword evidence="4" id="KW-1185">Reference proteome</keyword>
<feature type="compositionally biased region" description="Low complexity" evidence="1">
    <location>
        <begin position="105"/>
        <end position="184"/>
    </location>
</feature>
<feature type="transmembrane region" description="Helical" evidence="2">
    <location>
        <begin position="20"/>
        <end position="40"/>
    </location>
</feature>
<evidence type="ECO:0000256" key="2">
    <source>
        <dbReference type="SAM" id="Phobius"/>
    </source>
</evidence>
<feature type="region of interest" description="Disordered" evidence="1">
    <location>
        <begin position="105"/>
        <end position="216"/>
    </location>
</feature>